<sequence>MSELCRGWNYLSNHTSDDDGRIILLWKSPVQLRLVHESRQSLTCELCLSTAPPFHYTAIYAANTYQERSELWVELTNTCSTLSLCSSPWMIAGDFNEIIHHKEHSNPLVNTAPSPMTEFRNCLHQLGVFDLRFSGSLHTWTNSCPSLPIAKKLDRMLVNSLFLSIFPNAFASFLPPLPSDHCPCLTDIVFQLPQRGLRPEALLQLSLACVGS</sequence>
<name>A0A078H6R9_BRANA</name>
<dbReference type="InterPro" id="IPR036691">
    <property type="entry name" value="Endo/exonu/phosph_ase_sf"/>
</dbReference>
<dbReference type="Proteomes" id="UP000028999">
    <property type="component" value="Unassembled WGS sequence"/>
</dbReference>
<gene>
    <name evidence="2" type="primary">BnaC09g22230D</name>
    <name evidence="2" type="ORF">GSBRNA2T00053816001</name>
</gene>
<proteinExistence type="predicted"/>
<organism evidence="2 3">
    <name type="scientific">Brassica napus</name>
    <name type="common">Rape</name>
    <dbReference type="NCBI Taxonomy" id="3708"/>
    <lineage>
        <taxon>Eukaryota</taxon>
        <taxon>Viridiplantae</taxon>
        <taxon>Streptophyta</taxon>
        <taxon>Embryophyta</taxon>
        <taxon>Tracheophyta</taxon>
        <taxon>Spermatophyta</taxon>
        <taxon>Magnoliopsida</taxon>
        <taxon>eudicotyledons</taxon>
        <taxon>Gunneridae</taxon>
        <taxon>Pentapetalae</taxon>
        <taxon>rosids</taxon>
        <taxon>malvids</taxon>
        <taxon>Brassicales</taxon>
        <taxon>Brassicaceae</taxon>
        <taxon>Brassiceae</taxon>
        <taxon>Brassica</taxon>
    </lineage>
</organism>
<evidence type="ECO:0000313" key="2">
    <source>
        <dbReference type="EMBL" id="CDY33127.1"/>
    </source>
</evidence>
<keyword evidence="3" id="KW-1185">Reference proteome</keyword>
<accession>A0A078H6R9</accession>
<evidence type="ECO:0000313" key="3">
    <source>
        <dbReference type="Proteomes" id="UP000028999"/>
    </source>
</evidence>
<dbReference type="Gene3D" id="3.60.10.10">
    <property type="entry name" value="Endonuclease/exonuclease/phosphatase"/>
    <property type="match status" value="1"/>
</dbReference>
<protein>
    <submittedName>
        <fullName evidence="2">BnaC09g22230D protein</fullName>
    </submittedName>
</protein>
<dbReference type="InterPro" id="IPR005135">
    <property type="entry name" value="Endo/exonuclease/phosphatase"/>
</dbReference>
<dbReference type="PANTHER" id="PTHR33710:SF77">
    <property type="entry name" value="DNASE I-LIKE SUPERFAMILY PROTEIN"/>
    <property type="match status" value="1"/>
</dbReference>
<dbReference type="STRING" id="3708.A0A078H6R9"/>
<reference evidence="2 3" key="1">
    <citation type="journal article" date="2014" name="Science">
        <title>Plant genetics. Early allopolyploid evolution in the post-Neolithic Brassica napus oilseed genome.</title>
        <authorList>
            <person name="Chalhoub B."/>
            <person name="Denoeud F."/>
            <person name="Liu S."/>
            <person name="Parkin I.A."/>
            <person name="Tang H."/>
            <person name="Wang X."/>
            <person name="Chiquet J."/>
            <person name="Belcram H."/>
            <person name="Tong C."/>
            <person name="Samans B."/>
            <person name="Correa M."/>
            <person name="Da Silva C."/>
            <person name="Just J."/>
            <person name="Falentin C."/>
            <person name="Koh C.S."/>
            <person name="Le Clainche I."/>
            <person name="Bernard M."/>
            <person name="Bento P."/>
            <person name="Noel B."/>
            <person name="Labadie K."/>
            <person name="Alberti A."/>
            <person name="Charles M."/>
            <person name="Arnaud D."/>
            <person name="Guo H."/>
            <person name="Daviaud C."/>
            <person name="Alamery S."/>
            <person name="Jabbari K."/>
            <person name="Zhao M."/>
            <person name="Edger P.P."/>
            <person name="Chelaifa H."/>
            <person name="Tack D."/>
            <person name="Lassalle G."/>
            <person name="Mestiri I."/>
            <person name="Schnel N."/>
            <person name="Le Paslier M.C."/>
            <person name="Fan G."/>
            <person name="Renault V."/>
            <person name="Bayer P.E."/>
            <person name="Golicz A.A."/>
            <person name="Manoli S."/>
            <person name="Lee T.H."/>
            <person name="Thi V.H."/>
            <person name="Chalabi S."/>
            <person name="Hu Q."/>
            <person name="Fan C."/>
            <person name="Tollenaere R."/>
            <person name="Lu Y."/>
            <person name="Battail C."/>
            <person name="Shen J."/>
            <person name="Sidebottom C.H."/>
            <person name="Wang X."/>
            <person name="Canaguier A."/>
            <person name="Chauveau A."/>
            <person name="Berard A."/>
            <person name="Deniot G."/>
            <person name="Guan M."/>
            <person name="Liu Z."/>
            <person name="Sun F."/>
            <person name="Lim Y.P."/>
            <person name="Lyons E."/>
            <person name="Town C.D."/>
            <person name="Bancroft I."/>
            <person name="Wang X."/>
            <person name="Meng J."/>
            <person name="Ma J."/>
            <person name="Pires J.C."/>
            <person name="King G.J."/>
            <person name="Brunel D."/>
            <person name="Delourme R."/>
            <person name="Renard M."/>
            <person name="Aury J.M."/>
            <person name="Adams K.L."/>
            <person name="Batley J."/>
            <person name="Snowdon R.J."/>
            <person name="Tost J."/>
            <person name="Edwards D."/>
            <person name="Zhou Y."/>
            <person name="Hua W."/>
            <person name="Sharpe A.G."/>
            <person name="Paterson A.H."/>
            <person name="Guan C."/>
            <person name="Wincker P."/>
        </authorList>
    </citation>
    <scope>NUCLEOTIDE SEQUENCE [LARGE SCALE GENOMIC DNA]</scope>
    <source>
        <strain evidence="3">cv. Darmor-bzh</strain>
    </source>
</reference>
<dbReference type="Pfam" id="PF03372">
    <property type="entry name" value="Exo_endo_phos"/>
    <property type="match status" value="1"/>
</dbReference>
<dbReference type="GO" id="GO:0003824">
    <property type="term" value="F:catalytic activity"/>
    <property type="evidence" value="ECO:0007669"/>
    <property type="project" value="InterPro"/>
</dbReference>
<dbReference type="Gramene" id="CDY33127">
    <property type="protein sequence ID" value="CDY33127"/>
    <property type="gene ID" value="GSBRNA2T00053816001"/>
</dbReference>
<evidence type="ECO:0000259" key="1">
    <source>
        <dbReference type="Pfam" id="PF03372"/>
    </source>
</evidence>
<dbReference type="SUPFAM" id="SSF56219">
    <property type="entry name" value="DNase I-like"/>
    <property type="match status" value="1"/>
</dbReference>
<feature type="domain" description="Endonuclease/exonuclease/phosphatase" evidence="1">
    <location>
        <begin position="13"/>
        <end position="181"/>
    </location>
</feature>
<dbReference type="OMA" id="FRLSICI"/>
<dbReference type="PaxDb" id="3708-A0A078H6R9"/>
<dbReference type="AlphaFoldDB" id="A0A078H6R9"/>
<dbReference type="EMBL" id="LK032306">
    <property type="protein sequence ID" value="CDY33127.1"/>
    <property type="molecule type" value="Genomic_DNA"/>
</dbReference>
<dbReference type="PANTHER" id="PTHR33710">
    <property type="entry name" value="BNAC02G09200D PROTEIN"/>
    <property type="match status" value="1"/>
</dbReference>